<dbReference type="GO" id="GO:0006004">
    <property type="term" value="P:fucose metabolic process"/>
    <property type="evidence" value="ECO:0007669"/>
    <property type="project" value="InterPro"/>
</dbReference>
<dbReference type="Pfam" id="PF01120">
    <property type="entry name" value="Alpha_L_fucos"/>
    <property type="match status" value="1"/>
</dbReference>
<keyword evidence="4" id="KW-0732">Signal</keyword>
<keyword evidence="5" id="KW-0378">Hydrolase</keyword>
<dbReference type="PANTHER" id="PTHR10030">
    <property type="entry name" value="ALPHA-L-FUCOSIDASE"/>
    <property type="match status" value="1"/>
</dbReference>
<sequence>MSLSPLDPAGLPPAVDVSDNSAALHAVDEVIARGPYDATWDSLTRYQPPQWYRDARFGIFIHWGAISVPAFGNEWYPRTMYQQGTAAFEHHRTTYGPHRSFGYKDFLPHLTMEHFDPAQWAGLFRRAGAQYVVPVAEHHDGFAMYETARSRWHTGNIGPRRDVFGELLTALDEAWLVSGASSHRAEHWFYMNPGLAFDSDVRDPDFLDLYGPALRKEVTPTERFLEDWLLRTVEIIDTYRPQLLYFDTGIEEPSFEPYLRRLAAYYYNRAAQWGREVVINAKWEAFRPGSVVPDLERGSLATTSPEIWQNDTSVSRSSWCWVPDHDYKSAADLLAELADAVSKNGNFLLNIGPKADGTIAEEEAGLLEAIGDWLAVNGESIYGSSPWRIHAEGPTRTPAGPHSDGAAASYGVGDYRFTAMTEVGHDYVYAIALTPVHADRLRVRSFGRSSGLLERPITDVRVLGFRGELIWTVTDDALEVVLPEELPPTAGGPVIRIELAPEEPHRRIDFFHGIGI</sequence>
<dbReference type="PANTHER" id="PTHR10030:SF37">
    <property type="entry name" value="ALPHA-L-FUCOSIDASE-RELATED"/>
    <property type="match status" value="1"/>
</dbReference>
<dbReference type="InterPro" id="IPR016286">
    <property type="entry name" value="FUC_metazoa-typ"/>
</dbReference>
<comment type="similarity">
    <text evidence="2">Belongs to the glycosyl hydrolase 29 family.</text>
</comment>
<dbReference type="InterPro" id="IPR013780">
    <property type="entry name" value="Glyco_hydro_b"/>
</dbReference>
<keyword evidence="6" id="KW-0326">Glycosidase</keyword>
<dbReference type="Proteomes" id="UP000280668">
    <property type="component" value="Unassembled WGS sequence"/>
</dbReference>
<feature type="domain" description="Glycoside hydrolase family 29 N-terminal" evidence="7">
    <location>
        <begin position="27"/>
        <end position="379"/>
    </location>
</feature>
<evidence type="ECO:0000256" key="5">
    <source>
        <dbReference type="ARBA" id="ARBA00022801"/>
    </source>
</evidence>
<dbReference type="OrthoDB" id="5526311at2"/>
<dbReference type="EMBL" id="RKHK01000001">
    <property type="protein sequence ID" value="ROR72258.1"/>
    <property type="molecule type" value="Genomic_DNA"/>
</dbReference>
<reference evidence="8 9" key="1">
    <citation type="submission" date="2018-11" db="EMBL/GenBank/DDBJ databases">
        <title>Sequencing the genomes of 1000 actinobacteria strains.</title>
        <authorList>
            <person name="Klenk H.-P."/>
        </authorList>
    </citation>
    <scope>NUCLEOTIDE SEQUENCE [LARGE SCALE GENOMIC DNA]</scope>
    <source>
        <strain evidence="8 9">DSM 11294</strain>
    </source>
</reference>
<evidence type="ECO:0000256" key="3">
    <source>
        <dbReference type="ARBA" id="ARBA00012662"/>
    </source>
</evidence>
<keyword evidence="9" id="KW-1185">Reference proteome</keyword>
<comment type="function">
    <text evidence="1">Alpha-L-fucosidase is responsible for hydrolyzing the alpha-1,6-linked fucose joined to the reducing-end N-acetylglucosamine of the carbohydrate moieties of glycoproteins.</text>
</comment>
<dbReference type="EC" id="3.2.1.51" evidence="3"/>
<dbReference type="AlphaFoldDB" id="A0A3N2BAP6"/>
<proteinExistence type="inferred from homology"/>
<organism evidence="8 9">
    <name type="scientific">Bogoriella caseilytica</name>
    <dbReference type="NCBI Taxonomy" id="56055"/>
    <lineage>
        <taxon>Bacteria</taxon>
        <taxon>Bacillati</taxon>
        <taxon>Actinomycetota</taxon>
        <taxon>Actinomycetes</taxon>
        <taxon>Micrococcales</taxon>
        <taxon>Bogoriellaceae</taxon>
        <taxon>Bogoriella</taxon>
    </lineage>
</organism>
<evidence type="ECO:0000259" key="7">
    <source>
        <dbReference type="Pfam" id="PF01120"/>
    </source>
</evidence>
<gene>
    <name evidence="8" type="ORF">EDD31_0608</name>
</gene>
<dbReference type="RefSeq" id="WP_123302852.1">
    <property type="nucleotide sequence ID" value="NZ_RKHK01000001.1"/>
</dbReference>
<dbReference type="Gene3D" id="2.60.40.1180">
    <property type="entry name" value="Golgi alpha-mannosidase II"/>
    <property type="match status" value="1"/>
</dbReference>
<dbReference type="InterPro" id="IPR057739">
    <property type="entry name" value="Glyco_hydro_29_N"/>
</dbReference>
<dbReference type="SMART" id="SM00812">
    <property type="entry name" value="Alpha_L_fucos"/>
    <property type="match status" value="1"/>
</dbReference>
<dbReference type="GO" id="GO:0004560">
    <property type="term" value="F:alpha-L-fucosidase activity"/>
    <property type="evidence" value="ECO:0007669"/>
    <property type="project" value="InterPro"/>
</dbReference>
<name>A0A3N2BAP6_9MICO</name>
<dbReference type="InterPro" id="IPR017853">
    <property type="entry name" value="GH"/>
</dbReference>
<evidence type="ECO:0000256" key="6">
    <source>
        <dbReference type="ARBA" id="ARBA00023295"/>
    </source>
</evidence>
<dbReference type="InterPro" id="IPR000933">
    <property type="entry name" value="Glyco_hydro_29"/>
</dbReference>
<protein>
    <recommendedName>
        <fullName evidence="3">alpha-L-fucosidase</fullName>
        <ecNumber evidence="3">3.2.1.51</ecNumber>
    </recommendedName>
</protein>
<comment type="caution">
    <text evidence="8">The sequence shown here is derived from an EMBL/GenBank/DDBJ whole genome shotgun (WGS) entry which is preliminary data.</text>
</comment>
<dbReference type="GO" id="GO:0005764">
    <property type="term" value="C:lysosome"/>
    <property type="evidence" value="ECO:0007669"/>
    <property type="project" value="TreeGrafter"/>
</dbReference>
<dbReference type="PRINTS" id="PR00741">
    <property type="entry name" value="GLHYDRLASE29"/>
</dbReference>
<evidence type="ECO:0000256" key="1">
    <source>
        <dbReference type="ARBA" id="ARBA00004071"/>
    </source>
</evidence>
<dbReference type="GO" id="GO:0016139">
    <property type="term" value="P:glycoside catabolic process"/>
    <property type="evidence" value="ECO:0007669"/>
    <property type="project" value="TreeGrafter"/>
</dbReference>
<dbReference type="Gene3D" id="3.20.20.80">
    <property type="entry name" value="Glycosidases"/>
    <property type="match status" value="1"/>
</dbReference>
<evidence type="ECO:0000256" key="2">
    <source>
        <dbReference type="ARBA" id="ARBA00007951"/>
    </source>
</evidence>
<dbReference type="SUPFAM" id="SSF51445">
    <property type="entry name" value="(Trans)glycosidases"/>
    <property type="match status" value="1"/>
</dbReference>
<evidence type="ECO:0000313" key="9">
    <source>
        <dbReference type="Proteomes" id="UP000280668"/>
    </source>
</evidence>
<accession>A0A3N2BAP6</accession>
<evidence type="ECO:0000313" key="8">
    <source>
        <dbReference type="EMBL" id="ROR72258.1"/>
    </source>
</evidence>
<evidence type="ECO:0000256" key="4">
    <source>
        <dbReference type="ARBA" id="ARBA00022729"/>
    </source>
</evidence>